<evidence type="ECO:0000313" key="1">
    <source>
        <dbReference type="EMBL" id="MER9286014.1"/>
    </source>
</evidence>
<keyword evidence="2" id="KW-1185">Reference proteome</keyword>
<accession>A0ACC6T271</accession>
<dbReference type="Proteomes" id="UP001480082">
    <property type="component" value="Unassembled WGS sequence"/>
</dbReference>
<sequence length="72" mass="7575">MTNDLSRNQERRGTARIASWAVVVIALVFLGLLAFFIFAPLSNASRQATPLKVAPEQNQGGNAPAPTSPPAG</sequence>
<name>A0ACC6T271_9HYPH</name>
<protein>
    <submittedName>
        <fullName evidence="1">Uncharacterized protein</fullName>
    </submittedName>
</protein>
<dbReference type="EMBL" id="JAMYRI010000010">
    <property type="protein sequence ID" value="MER9286014.1"/>
    <property type="molecule type" value="Genomic_DNA"/>
</dbReference>
<organism evidence="1 2">
    <name type="scientific">Mesorhizobium australicum</name>
    <dbReference type="NCBI Taxonomy" id="536018"/>
    <lineage>
        <taxon>Bacteria</taxon>
        <taxon>Pseudomonadati</taxon>
        <taxon>Pseudomonadota</taxon>
        <taxon>Alphaproteobacteria</taxon>
        <taxon>Hyphomicrobiales</taxon>
        <taxon>Phyllobacteriaceae</taxon>
        <taxon>Mesorhizobium</taxon>
    </lineage>
</organism>
<proteinExistence type="predicted"/>
<evidence type="ECO:0000313" key="2">
    <source>
        <dbReference type="Proteomes" id="UP001480082"/>
    </source>
</evidence>
<gene>
    <name evidence="1" type="ORF">NKI81_18945</name>
</gene>
<reference evidence="1 2" key="1">
    <citation type="journal article" date="2024" name="Proc. Natl. Acad. Sci. U.S.A.">
        <title>The evolutionary genomics of adaptation to stress in wild rhizobium bacteria.</title>
        <authorList>
            <person name="Kehlet-Delgado H."/>
            <person name="Montoya A.P."/>
            <person name="Jensen K.T."/>
            <person name="Wendlandt C.E."/>
            <person name="Dexheimer C."/>
            <person name="Roberts M."/>
            <person name="Torres Martinez L."/>
            <person name="Friesen M.L."/>
            <person name="Griffitts J.S."/>
            <person name="Porter S.S."/>
        </authorList>
    </citation>
    <scope>NUCLEOTIDE SEQUENCE [LARGE SCALE GENOMIC DNA]</scope>
    <source>
        <strain evidence="1 2">M0468</strain>
    </source>
</reference>
<comment type="caution">
    <text evidence="1">The sequence shown here is derived from an EMBL/GenBank/DDBJ whole genome shotgun (WGS) entry which is preliminary data.</text>
</comment>